<name>A0A6G1G436_9PEZI</name>
<reference evidence="4" key="2">
    <citation type="submission" date="2020-04" db="EMBL/GenBank/DDBJ databases">
        <authorList>
            <consortium name="NCBI Genome Project"/>
        </authorList>
    </citation>
    <scope>NUCLEOTIDE SEQUENCE</scope>
    <source>
        <strain evidence="4">CBS 781.70</strain>
    </source>
</reference>
<organism evidence="2">
    <name type="scientific">Eremomyces bilateralis CBS 781.70</name>
    <dbReference type="NCBI Taxonomy" id="1392243"/>
    <lineage>
        <taxon>Eukaryota</taxon>
        <taxon>Fungi</taxon>
        <taxon>Dikarya</taxon>
        <taxon>Ascomycota</taxon>
        <taxon>Pezizomycotina</taxon>
        <taxon>Dothideomycetes</taxon>
        <taxon>Dothideomycetes incertae sedis</taxon>
        <taxon>Eremomycetales</taxon>
        <taxon>Eremomycetaceae</taxon>
        <taxon>Eremomyces</taxon>
    </lineage>
</organism>
<evidence type="ECO:0000313" key="4">
    <source>
        <dbReference type="RefSeq" id="XP_033534332.1"/>
    </source>
</evidence>
<dbReference type="Proteomes" id="UP000504638">
    <property type="component" value="Unplaced"/>
</dbReference>
<feature type="compositionally biased region" description="Polar residues" evidence="1">
    <location>
        <begin position="83"/>
        <end position="95"/>
    </location>
</feature>
<reference evidence="2 4" key="1">
    <citation type="submission" date="2020-01" db="EMBL/GenBank/DDBJ databases">
        <authorList>
            <consortium name="DOE Joint Genome Institute"/>
            <person name="Haridas S."/>
            <person name="Albert R."/>
            <person name="Binder M."/>
            <person name="Bloem J."/>
            <person name="Labutti K."/>
            <person name="Salamov A."/>
            <person name="Andreopoulos B."/>
            <person name="Baker S.E."/>
            <person name="Barry K."/>
            <person name="Bills G."/>
            <person name="Bluhm B.H."/>
            <person name="Cannon C."/>
            <person name="Castanera R."/>
            <person name="Culley D.E."/>
            <person name="Daum C."/>
            <person name="Ezra D."/>
            <person name="Gonzalez J.B."/>
            <person name="Henrissat B."/>
            <person name="Kuo A."/>
            <person name="Liang C."/>
            <person name="Lipzen A."/>
            <person name="Lutzoni F."/>
            <person name="Magnuson J."/>
            <person name="Mondo S."/>
            <person name="Nolan M."/>
            <person name="Ohm R."/>
            <person name="Pangilinan J."/>
            <person name="Park H.-J."/>
            <person name="Ramirez L."/>
            <person name="Alfaro M."/>
            <person name="Sun H."/>
            <person name="Tritt A."/>
            <person name="Yoshinaga Y."/>
            <person name="Zwiers L.-H."/>
            <person name="Turgeon B.G."/>
            <person name="Goodwin S.B."/>
            <person name="Spatafora J.W."/>
            <person name="Crous P.W."/>
            <person name="Grigoriev I.V."/>
        </authorList>
    </citation>
    <scope>NUCLEOTIDE SEQUENCE</scope>
    <source>
        <strain evidence="2 4">CBS 781.70</strain>
    </source>
</reference>
<proteinExistence type="predicted"/>
<feature type="region of interest" description="Disordered" evidence="1">
    <location>
        <begin position="83"/>
        <end position="103"/>
    </location>
</feature>
<gene>
    <name evidence="2 4" type="ORF">P152DRAFT_347200</name>
</gene>
<dbReference type="GeneID" id="54415949"/>
<evidence type="ECO:0000313" key="3">
    <source>
        <dbReference type="Proteomes" id="UP000504638"/>
    </source>
</evidence>
<evidence type="ECO:0000313" key="2">
    <source>
        <dbReference type="EMBL" id="KAF1812701.1"/>
    </source>
</evidence>
<keyword evidence="3" id="KW-1185">Reference proteome</keyword>
<evidence type="ECO:0000256" key="1">
    <source>
        <dbReference type="SAM" id="MobiDB-lite"/>
    </source>
</evidence>
<protein>
    <submittedName>
        <fullName evidence="2 4">Uncharacterized protein</fullName>
    </submittedName>
</protein>
<reference evidence="4" key="3">
    <citation type="submission" date="2025-04" db="UniProtKB">
        <authorList>
            <consortium name="RefSeq"/>
        </authorList>
    </citation>
    <scope>IDENTIFICATION</scope>
    <source>
        <strain evidence="4">CBS 781.70</strain>
    </source>
</reference>
<dbReference type="EMBL" id="ML975157">
    <property type="protein sequence ID" value="KAF1812701.1"/>
    <property type="molecule type" value="Genomic_DNA"/>
</dbReference>
<accession>A0A6G1G436</accession>
<dbReference type="RefSeq" id="XP_033534332.1">
    <property type="nucleotide sequence ID" value="XM_033675379.1"/>
</dbReference>
<dbReference type="AlphaFoldDB" id="A0A6G1G436"/>
<sequence length="103" mass="11421">MRPVATVDSHQTLRSLPGFKSIGGRNDDGRKMIIHSSFVASLPTNMTSVQYLQHLVSGNRAGSFGFEELQTFENNSRSYSEFQYSNTSCDSSAPSRTPRRTGQ</sequence>